<gene>
    <name evidence="2" type="ORF">HNQ75_001556</name>
</gene>
<dbReference type="PANTHER" id="PTHR39327">
    <property type="match status" value="1"/>
</dbReference>
<organism evidence="2 3">
    <name type="scientific">Pseudorhizobium flavum</name>
    <dbReference type="NCBI Taxonomy" id="1335061"/>
    <lineage>
        <taxon>Bacteria</taxon>
        <taxon>Pseudomonadati</taxon>
        <taxon>Pseudomonadota</taxon>
        <taxon>Alphaproteobacteria</taxon>
        <taxon>Hyphomicrobiales</taxon>
        <taxon>Rhizobiaceae</taxon>
        <taxon>Rhizobium/Agrobacterium group</taxon>
        <taxon>Pseudorhizobium</taxon>
    </lineage>
</organism>
<accession>A0A7W9YWA7</accession>
<evidence type="ECO:0000313" key="3">
    <source>
        <dbReference type="Proteomes" id="UP000535501"/>
    </source>
</evidence>
<comment type="caution">
    <text evidence="2">The sequence shown here is derived from an EMBL/GenBank/DDBJ whole genome shotgun (WGS) entry which is preliminary data.</text>
</comment>
<reference evidence="2 3" key="1">
    <citation type="submission" date="2020-08" db="EMBL/GenBank/DDBJ databases">
        <title>Genomic Encyclopedia of Type Strains, Phase IV (KMG-IV): sequencing the most valuable type-strain genomes for metagenomic binning, comparative biology and taxonomic classification.</title>
        <authorList>
            <person name="Goeker M."/>
        </authorList>
    </citation>
    <scope>NUCLEOTIDE SEQUENCE [LARGE SCALE GENOMIC DNA]</scope>
    <source>
        <strain evidence="2 3">DSM 102134</strain>
    </source>
</reference>
<dbReference type="RefSeq" id="WP_077547371.1">
    <property type="nucleotide sequence ID" value="NZ_CANLQM010000007.1"/>
</dbReference>
<dbReference type="Pfam" id="PF06035">
    <property type="entry name" value="Peptidase_C93"/>
    <property type="match status" value="1"/>
</dbReference>
<feature type="chain" id="PRO_5030742196" evidence="1">
    <location>
        <begin position="24"/>
        <end position="204"/>
    </location>
</feature>
<dbReference type="EMBL" id="JACHEJ010000003">
    <property type="protein sequence ID" value="MBB6179588.1"/>
    <property type="molecule type" value="Genomic_DNA"/>
</dbReference>
<dbReference type="Gene3D" id="3.10.620.30">
    <property type="match status" value="1"/>
</dbReference>
<protein>
    <submittedName>
        <fullName evidence="2">Putative transglutaminase-like cysteine proteinase</fullName>
    </submittedName>
</protein>
<sequence length="204" mass="22400">MRIASKAQLIAVILASILAPTSAAVPAPRSQAHMVTGDVTSQPIGHYEFCRQNPGECNTRLASSPAPKLTPNGWAIVKNINQSVNSRIKAMTDRDIYGREEVWVYPKDVGDCEDYALLKRRELAAKGFSLSDLLITVVRKPDGEGHAVLTVRTAQGDFILDNLDPDVKLWNETSYTYLKRQASFSTGRWVSIENGSDVVVGALR</sequence>
<name>A0A7W9YWA7_9HYPH</name>
<dbReference type="InterPro" id="IPR010319">
    <property type="entry name" value="Transglutaminase-like_Cys_pept"/>
</dbReference>
<feature type="signal peptide" evidence="1">
    <location>
        <begin position="1"/>
        <end position="23"/>
    </location>
</feature>
<keyword evidence="3" id="KW-1185">Reference proteome</keyword>
<proteinExistence type="predicted"/>
<evidence type="ECO:0000256" key="1">
    <source>
        <dbReference type="SAM" id="SignalP"/>
    </source>
</evidence>
<evidence type="ECO:0000313" key="2">
    <source>
        <dbReference type="EMBL" id="MBB6179588.1"/>
    </source>
</evidence>
<dbReference type="PANTHER" id="PTHR39327:SF1">
    <property type="entry name" value="BLR5470 PROTEIN"/>
    <property type="match status" value="1"/>
</dbReference>
<keyword evidence="1" id="KW-0732">Signal</keyword>
<dbReference type="Proteomes" id="UP000535501">
    <property type="component" value="Unassembled WGS sequence"/>
</dbReference>
<dbReference type="AlphaFoldDB" id="A0A7W9YWA7"/>